<dbReference type="GO" id="GO:0000155">
    <property type="term" value="F:phosphorelay sensor kinase activity"/>
    <property type="evidence" value="ECO:0007669"/>
    <property type="project" value="InterPro"/>
</dbReference>
<protein>
    <recommendedName>
        <fullName evidence="2">histidine kinase</fullName>
        <ecNumber evidence="2">2.7.13.3</ecNumber>
    </recommendedName>
</protein>
<dbReference type="Pfam" id="PF00512">
    <property type="entry name" value="HisKA"/>
    <property type="match status" value="1"/>
</dbReference>
<reference evidence="11 12" key="1">
    <citation type="journal article" date="2002" name="Proc. Natl. Acad. Sci. U.S.A.">
        <title>Extensive mosaic structure revealed by the complete genome sequence of uropathogenic Escherichia coli.</title>
        <authorList>
            <person name="Welch R.A."/>
            <person name="Burland V."/>
            <person name="Plunkett G.III."/>
            <person name="Redford P."/>
            <person name="Roesch P."/>
            <person name="Rasko D."/>
            <person name="Buckles E.L."/>
            <person name="Liou S.R."/>
            <person name="Boutin A."/>
            <person name="Hackett J."/>
            <person name="Stroud D."/>
            <person name="Mayhew G.F."/>
            <person name="Rose D.J."/>
            <person name="Zhou S."/>
            <person name="Schwartz D.C."/>
            <person name="Perna N.T."/>
            <person name="Mobley H.L."/>
            <person name="Donnenberg M.S."/>
            <person name="Blattner F.R."/>
        </authorList>
    </citation>
    <scope>NUCLEOTIDE SEQUENCE [LARGE SCALE GENOMIC DNA]</scope>
    <source>
        <strain evidence="12">CFT073 / ATCC 700928 / UPEC</strain>
    </source>
</reference>
<keyword evidence="8" id="KW-0902">Two-component regulatory system</keyword>
<dbReference type="InterPro" id="IPR036097">
    <property type="entry name" value="HisK_dim/P_sf"/>
</dbReference>
<dbReference type="InterPro" id="IPR003594">
    <property type="entry name" value="HATPase_dom"/>
</dbReference>
<dbReference type="AlphaFoldDB" id="A0A0H2VAG8"/>
<comment type="catalytic activity">
    <reaction evidence="1">
        <text>ATP + protein L-histidine = ADP + protein N-phospho-L-histidine.</text>
        <dbReference type="EC" id="2.7.13.3"/>
    </reaction>
</comment>
<sequence>MNCSLTLSQRLSLVFTVVLLFCAAVTCGVHIYSSNLYGNAMVQRLSAGLAQQIVITEPLLDNRGQVNHRTLKSLFERLMTLNPSVELYIVSPEGRLLVEAAPLGHIKRRYINIAPLKKFLSGAVWPVYGDDPRSVNKKKVFSTAPLYLRDDLKGYLYIILQGEELNALTDAAWTKALWNALYWSLFLVVICGLLSGMLVWYWVTRPIQQLTENVSGIEQDSISAIKQLAIQRPATPPSNEVEILHNAFIELARKISCQWDQLSESDQQRREFIANISHDLRTPLTSLLGYLETLSMKSDSLSSEDCHKYLTTALRQGHKVRHLSCQLFELARLEHGAIKPQLEQFSVCELIQDVAQKFELSIETRRLQLRIMMSHSLPLIRADISMIERVITNLLDNAVRHTPPEGSIRLKVWQEDNRLHVEVADSGPGLTEDMRTHLFRRASVLCHEPSEEPRGGLGLLIVRRMLVLHGGDIRLTDSTTGACFRFFLPL</sequence>
<dbReference type="SMR" id="A0A0H2VAG8"/>
<keyword evidence="9" id="KW-0472">Membrane</keyword>
<dbReference type="SUPFAM" id="SSF47384">
    <property type="entry name" value="Homodimeric domain of signal transducing histidine kinase"/>
    <property type="match status" value="1"/>
</dbReference>
<keyword evidence="4" id="KW-0808">Transferase</keyword>
<keyword evidence="3" id="KW-0597">Phosphoprotein</keyword>
<evidence type="ECO:0000256" key="3">
    <source>
        <dbReference type="ARBA" id="ARBA00022553"/>
    </source>
</evidence>
<dbReference type="HOGENOM" id="CLU_000445_89_6_6"/>
<dbReference type="eggNOG" id="COG2205">
    <property type="taxonomic scope" value="Bacteria"/>
</dbReference>
<evidence type="ECO:0000256" key="2">
    <source>
        <dbReference type="ARBA" id="ARBA00012438"/>
    </source>
</evidence>
<dbReference type="GO" id="GO:0005524">
    <property type="term" value="F:ATP binding"/>
    <property type="evidence" value="ECO:0007669"/>
    <property type="project" value="UniProtKB-KW"/>
</dbReference>
<dbReference type="SMART" id="SM00387">
    <property type="entry name" value="HATPase_c"/>
    <property type="match status" value="1"/>
</dbReference>
<evidence type="ECO:0000256" key="4">
    <source>
        <dbReference type="ARBA" id="ARBA00022679"/>
    </source>
</evidence>
<keyword evidence="9" id="KW-1133">Transmembrane helix</keyword>
<evidence type="ECO:0000256" key="8">
    <source>
        <dbReference type="ARBA" id="ARBA00023012"/>
    </source>
</evidence>
<dbReference type="PROSITE" id="PS50109">
    <property type="entry name" value="HIS_KIN"/>
    <property type="match status" value="1"/>
</dbReference>
<keyword evidence="7" id="KW-0067">ATP-binding</keyword>
<keyword evidence="5" id="KW-0547">Nucleotide-binding</keyword>
<accession>A0A0H2VAG8</accession>
<proteinExistence type="predicted"/>
<dbReference type="CDD" id="cd00075">
    <property type="entry name" value="HATPase"/>
    <property type="match status" value="1"/>
</dbReference>
<dbReference type="InterPro" id="IPR004358">
    <property type="entry name" value="Sig_transdc_His_kin-like_C"/>
</dbReference>
<dbReference type="InterPro" id="IPR003661">
    <property type="entry name" value="HisK_dim/P_dom"/>
</dbReference>
<dbReference type="Gene3D" id="6.10.340.10">
    <property type="match status" value="1"/>
</dbReference>
<keyword evidence="12" id="KW-1185">Reference proteome</keyword>
<dbReference type="Gene3D" id="1.10.287.130">
    <property type="match status" value="1"/>
</dbReference>
<feature type="domain" description="Histidine kinase" evidence="10">
    <location>
        <begin position="275"/>
        <end position="490"/>
    </location>
</feature>
<dbReference type="RefSeq" id="WP_000995840.1">
    <property type="nucleotide sequence ID" value="NC_004431.1"/>
</dbReference>
<dbReference type="KEGG" id="ecc:c3564"/>
<dbReference type="PANTHER" id="PTHR43547:SF2">
    <property type="entry name" value="HYBRID SIGNAL TRANSDUCTION HISTIDINE KINASE C"/>
    <property type="match status" value="1"/>
</dbReference>
<gene>
    <name evidence="11" type="ordered locus">c3564</name>
</gene>
<dbReference type="EC" id="2.7.13.3" evidence="2"/>
<evidence type="ECO:0000313" key="12">
    <source>
        <dbReference type="Proteomes" id="UP000001410"/>
    </source>
</evidence>
<dbReference type="Proteomes" id="UP000001410">
    <property type="component" value="Chromosome"/>
</dbReference>
<dbReference type="CDD" id="cd00082">
    <property type="entry name" value="HisKA"/>
    <property type="match status" value="1"/>
</dbReference>
<dbReference type="FunFam" id="1.10.287.130:FF:000001">
    <property type="entry name" value="Two-component sensor histidine kinase"/>
    <property type="match status" value="1"/>
</dbReference>
<keyword evidence="6" id="KW-0418">Kinase</keyword>
<dbReference type="PRINTS" id="PR00344">
    <property type="entry name" value="BCTRLSENSOR"/>
</dbReference>
<dbReference type="STRING" id="199310.c3564"/>
<evidence type="ECO:0000256" key="6">
    <source>
        <dbReference type="ARBA" id="ARBA00022777"/>
    </source>
</evidence>
<dbReference type="InterPro" id="IPR005467">
    <property type="entry name" value="His_kinase_dom"/>
</dbReference>
<evidence type="ECO:0000313" key="11">
    <source>
        <dbReference type="EMBL" id="AAN82012.1"/>
    </source>
</evidence>
<organism evidence="11 12">
    <name type="scientific">Escherichia coli O6:H1 (strain CFT073 / ATCC 700928 / UPEC)</name>
    <dbReference type="NCBI Taxonomy" id="199310"/>
    <lineage>
        <taxon>Bacteria</taxon>
        <taxon>Pseudomonadati</taxon>
        <taxon>Pseudomonadota</taxon>
        <taxon>Gammaproteobacteria</taxon>
        <taxon>Enterobacterales</taxon>
        <taxon>Enterobacteriaceae</taxon>
        <taxon>Escherichia</taxon>
    </lineage>
</organism>
<dbReference type="SUPFAM" id="SSF55874">
    <property type="entry name" value="ATPase domain of HSP90 chaperone/DNA topoisomerase II/histidine kinase"/>
    <property type="match status" value="1"/>
</dbReference>
<evidence type="ECO:0000256" key="9">
    <source>
        <dbReference type="SAM" id="Phobius"/>
    </source>
</evidence>
<feature type="transmembrane region" description="Helical" evidence="9">
    <location>
        <begin position="12"/>
        <end position="32"/>
    </location>
</feature>
<dbReference type="InterPro" id="IPR036890">
    <property type="entry name" value="HATPase_C_sf"/>
</dbReference>
<dbReference type="EMBL" id="AE014075">
    <property type="protein sequence ID" value="AAN82012.1"/>
    <property type="molecule type" value="Genomic_DNA"/>
</dbReference>
<dbReference type="SMART" id="SM00388">
    <property type="entry name" value="HisKA"/>
    <property type="match status" value="1"/>
</dbReference>
<dbReference type="PANTHER" id="PTHR43547">
    <property type="entry name" value="TWO-COMPONENT HISTIDINE KINASE"/>
    <property type="match status" value="1"/>
</dbReference>
<evidence type="ECO:0000256" key="5">
    <source>
        <dbReference type="ARBA" id="ARBA00022741"/>
    </source>
</evidence>
<name>A0A0H2VAG8_ECOL6</name>
<evidence type="ECO:0000259" key="10">
    <source>
        <dbReference type="PROSITE" id="PS50109"/>
    </source>
</evidence>
<dbReference type="Gene3D" id="3.30.565.10">
    <property type="entry name" value="Histidine kinase-like ATPase, C-terminal domain"/>
    <property type="match status" value="1"/>
</dbReference>
<feature type="transmembrane region" description="Helical" evidence="9">
    <location>
        <begin position="180"/>
        <end position="203"/>
    </location>
</feature>
<evidence type="ECO:0000256" key="7">
    <source>
        <dbReference type="ARBA" id="ARBA00022840"/>
    </source>
</evidence>
<evidence type="ECO:0000256" key="1">
    <source>
        <dbReference type="ARBA" id="ARBA00000085"/>
    </source>
</evidence>
<dbReference type="Pfam" id="PF02518">
    <property type="entry name" value="HATPase_c"/>
    <property type="match status" value="1"/>
</dbReference>
<keyword evidence="9" id="KW-0812">Transmembrane</keyword>